<organism evidence="4 5">
    <name type="scientific">Paxillus rubicundulus Ve08.2h10</name>
    <dbReference type="NCBI Taxonomy" id="930991"/>
    <lineage>
        <taxon>Eukaryota</taxon>
        <taxon>Fungi</taxon>
        <taxon>Dikarya</taxon>
        <taxon>Basidiomycota</taxon>
        <taxon>Agaricomycotina</taxon>
        <taxon>Agaricomycetes</taxon>
        <taxon>Agaricomycetidae</taxon>
        <taxon>Boletales</taxon>
        <taxon>Paxilineae</taxon>
        <taxon>Paxillaceae</taxon>
        <taxon>Paxillus</taxon>
    </lineage>
</organism>
<dbReference type="Gene3D" id="3.40.50.12780">
    <property type="entry name" value="N-terminal domain of ligase-like"/>
    <property type="match status" value="1"/>
</dbReference>
<protein>
    <recommendedName>
        <fullName evidence="6">4-coumarate--CoA ligase</fullName>
    </recommendedName>
</protein>
<dbReference type="AlphaFoldDB" id="A0A0D0CB56"/>
<dbReference type="OrthoDB" id="6509636at2759"/>
<dbReference type="STRING" id="930991.A0A0D0CB56"/>
<evidence type="ECO:0000313" key="5">
    <source>
        <dbReference type="Proteomes" id="UP000054538"/>
    </source>
</evidence>
<evidence type="ECO:0000313" key="4">
    <source>
        <dbReference type="EMBL" id="KIK80087.1"/>
    </source>
</evidence>
<dbReference type="GO" id="GO:0016405">
    <property type="term" value="F:CoA-ligase activity"/>
    <property type="evidence" value="ECO:0007669"/>
    <property type="project" value="TreeGrafter"/>
</dbReference>
<evidence type="ECO:0000256" key="1">
    <source>
        <dbReference type="SAM" id="Phobius"/>
    </source>
</evidence>
<keyword evidence="5" id="KW-1185">Reference proteome</keyword>
<dbReference type="FunCoup" id="A0A0D0CB56">
    <property type="interactions" value="321"/>
</dbReference>
<name>A0A0D0CB56_9AGAM</name>
<keyword evidence="1" id="KW-0472">Membrane</keyword>
<dbReference type="PROSITE" id="PS00455">
    <property type="entry name" value="AMP_BINDING"/>
    <property type="match status" value="1"/>
</dbReference>
<evidence type="ECO:0000259" key="2">
    <source>
        <dbReference type="Pfam" id="PF00501"/>
    </source>
</evidence>
<reference evidence="4 5" key="1">
    <citation type="submission" date="2014-04" db="EMBL/GenBank/DDBJ databases">
        <authorList>
            <consortium name="DOE Joint Genome Institute"/>
            <person name="Kuo A."/>
            <person name="Kohler A."/>
            <person name="Jargeat P."/>
            <person name="Nagy L.G."/>
            <person name="Floudas D."/>
            <person name="Copeland A."/>
            <person name="Barry K.W."/>
            <person name="Cichocki N."/>
            <person name="Veneault-Fourrey C."/>
            <person name="LaButti K."/>
            <person name="Lindquist E.A."/>
            <person name="Lipzen A."/>
            <person name="Lundell T."/>
            <person name="Morin E."/>
            <person name="Murat C."/>
            <person name="Sun H."/>
            <person name="Tunlid A."/>
            <person name="Henrissat B."/>
            <person name="Grigoriev I.V."/>
            <person name="Hibbett D.S."/>
            <person name="Martin F."/>
            <person name="Nordberg H.P."/>
            <person name="Cantor M.N."/>
            <person name="Hua S.X."/>
        </authorList>
    </citation>
    <scope>NUCLEOTIDE SEQUENCE [LARGE SCALE GENOMIC DNA]</scope>
    <source>
        <strain evidence="4 5">Ve08.2h10</strain>
    </source>
</reference>
<dbReference type="InterPro" id="IPR000873">
    <property type="entry name" value="AMP-dep_synth/lig_dom"/>
</dbReference>
<feature type="transmembrane region" description="Helical" evidence="1">
    <location>
        <begin position="286"/>
        <end position="308"/>
    </location>
</feature>
<dbReference type="HOGENOM" id="CLU_000022_59_2_1"/>
<dbReference type="PANTHER" id="PTHR24096">
    <property type="entry name" value="LONG-CHAIN-FATTY-ACID--COA LIGASE"/>
    <property type="match status" value="1"/>
</dbReference>
<feature type="domain" description="AMP-dependent synthetase/ligase" evidence="2">
    <location>
        <begin position="78"/>
        <end position="446"/>
    </location>
</feature>
<dbReference type="Pfam" id="PF13193">
    <property type="entry name" value="AMP-binding_C"/>
    <property type="match status" value="1"/>
</dbReference>
<dbReference type="Proteomes" id="UP000054538">
    <property type="component" value="Unassembled WGS sequence"/>
</dbReference>
<keyword evidence="1" id="KW-1133">Transmembrane helix</keyword>
<dbReference type="InterPro" id="IPR025110">
    <property type="entry name" value="AMP-bd_C"/>
</dbReference>
<evidence type="ECO:0000259" key="3">
    <source>
        <dbReference type="Pfam" id="PF13193"/>
    </source>
</evidence>
<gene>
    <name evidence="4" type="ORF">PAXRUDRAFT_833730</name>
</gene>
<dbReference type="CDD" id="cd05911">
    <property type="entry name" value="Firefly_Luc_like"/>
    <property type="match status" value="1"/>
</dbReference>
<dbReference type="Pfam" id="PF00501">
    <property type="entry name" value="AMP-binding"/>
    <property type="match status" value="1"/>
</dbReference>
<reference evidence="5" key="2">
    <citation type="submission" date="2015-01" db="EMBL/GenBank/DDBJ databases">
        <title>Evolutionary Origins and Diversification of the Mycorrhizal Mutualists.</title>
        <authorList>
            <consortium name="DOE Joint Genome Institute"/>
            <consortium name="Mycorrhizal Genomics Consortium"/>
            <person name="Kohler A."/>
            <person name="Kuo A."/>
            <person name="Nagy L.G."/>
            <person name="Floudas D."/>
            <person name="Copeland A."/>
            <person name="Barry K.W."/>
            <person name="Cichocki N."/>
            <person name="Veneault-Fourrey C."/>
            <person name="LaButti K."/>
            <person name="Lindquist E.A."/>
            <person name="Lipzen A."/>
            <person name="Lundell T."/>
            <person name="Morin E."/>
            <person name="Murat C."/>
            <person name="Riley R."/>
            <person name="Ohm R."/>
            <person name="Sun H."/>
            <person name="Tunlid A."/>
            <person name="Henrissat B."/>
            <person name="Grigoriev I.V."/>
            <person name="Hibbett D.S."/>
            <person name="Martin F."/>
        </authorList>
    </citation>
    <scope>NUCLEOTIDE SEQUENCE [LARGE SCALE GENOMIC DNA]</scope>
    <source>
        <strain evidence="5">Ve08.2h10</strain>
    </source>
</reference>
<proteinExistence type="predicted"/>
<dbReference type="Gene3D" id="3.30.300.30">
    <property type="match status" value="1"/>
</dbReference>
<keyword evidence="1" id="KW-0812">Transmembrane</keyword>
<evidence type="ECO:0008006" key="6">
    <source>
        <dbReference type="Google" id="ProtNLM"/>
    </source>
</evidence>
<dbReference type="EMBL" id="KN826105">
    <property type="protein sequence ID" value="KIK80087.1"/>
    <property type="molecule type" value="Genomic_DNA"/>
</dbReference>
<accession>A0A0D0CB56</accession>
<sequence>MSLPSPTYGLATLSRHHQARLLVAPLQVHPYFQMTEIYGGLVDCVVPDDLTIPQFFLDSYHPLRPVRKATIPWLIEDATGRHIGFEELRARTFGLANSFKARYGIKNDDVVLIFSPNHVDYPPAMWATHRLGAIVSGANPAYTTNELLYQMQITKPSLVITHPGSLSIAVSAARAAGIPDTYVIVFDQVAGNNHTAVETLIQEGLRMEQCFVEPRLKSGEAKSKVAYLNFSSGTTGKPKAVIIPHYGPIVNTIQMALHNKVNQNYCAWEDQRFRPGDSVAGILPFYHIYGLVVSLTFSLFCGLTVVVIPKFNFVNFLQSIYRHQITHLMLVPPHIVLLCKHPATKEHDLSSVRYMGCGAAPLSAELMSQVIKAFPNAHIGQGYGLTESTTSICMFSVDSDVGVPGGAGRLLPGIVARVVKHDGTLAGYNEPGELRVKMPSLALGYWNNEEATRETFVDGWLHTGDEVFIREDKEVFIVDRIKEIMKVRGYQVAPAELEGCLLDIPDVADACVVPIPDDYSGEVPMAFVVLHPNVAKRVAANPVEAEKVKVAIMKHVADNKVSYKHLNSIEFIDVIPKNPSGKLLRRVLRERAREMKAKTKARL</sequence>
<dbReference type="PANTHER" id="PTHR24096:SF422">
    <property type="entry name" value="BCDNA.GH02901"/>
    <property type="match status" value="1"/>
</dbReference>
<dbReference type="SUPFAM" id="SSF56801">
    <property type="entry name" value="Acetyl-CoA synthetase-like"/>
    <property type="match status" value="1"/>
</dbReference>
<feature type="domain" description="AMP-binding enzyme C-terminal" evidence="3">
    <location>
        <begin position="496"/>
        <end position="582"/>
    </location>
</feature>
<dbReference type="InterPro" id="IPR045851">
    <property type="entry name" value="AMP-bd_C_sf"/>
</dbReference>
<dbReference type="InterPro" id="IPR020845">
    <property type="entry name" value="AMP-binding_CS"/>
</dbReference>
<dbReference type="InParanoid" id="A0A0D0CB56"/>
<dbReference type="InterPro" id="IPR042099">
    <property type="entry name" value="ANL_N_sf"/>
</dbReference>